<dbReference type="SUPFAM" id="SSF56672">
    <property type="entry name" value="DNA/RNA polymerases"/>
    <property type="match status" value="1"/>
</dbReference>
<dbReference type="GO" id="GO:0071897">
    <property type="term" value="P:DNA biosynthetic process"/>
    <property type="evidence" value="ECO:0007669"/>
    <property type="project" value="UniProtKB-ARBA"/>
</dbReference>
<dbReference type="AlphaFoldDB" id="A0A6G0TEG1"/>
<protein>
    <recommendedName>
        <fullName evidence="3">DNA-directed DNA polymerase</fullName>
    </recommendedName>
</protein>
<evidence type="ECO:0000313" key="1">
    <source>
        <dbReference type="EMBL" id="KAE9530547.1"/>
    </source>
</evidence>
<evidence type="ECO:0000313" key="2">
    <source>
        <dbReference type="Proteomes" id="UP000475862"/>
    </source>
</evidence>
<dbReference type="EMBL" id="VYZN01000042">
    <property type="protein sequence ID" value="KAE9530547.1"/>
    <property type="molecule type" value="Genomic_DNA"/>
</dbReference>
<organism evidence="1 2">
    <name type="scientific">Aphis glycines</name>
    <name type="common">Soybean aphid</name>
    <dbReference type="NCBI Taxonomy" id="307491"/>
    <lineage>
        <taxon>Eukaryota</taxon>
        <taxon>Metazoa</taxon>
        <taxon>Ecdysozoa</taxon>
        <taxon>Arthropoda</taxon>
        <taxon>Hexapoda</taxon>
        <taxon>Insecta</taxon>
        <taxon>Pterygota</taxon>
        <taxon>Neoptera</taxon>
        <taxon>Paraneoptera</taxon>
        <taxon>Hemiptera</taxon>
        <taxon>Sternorrhyncha</taxon>
        <taxon>Aphidomorpha</taxon>
        <taxon>Aphidoidea</taxon>
        <taxon>Aphididae</taxon>
        <taxon>Aphidini</taxon>
        <taxon>Aphis</taxon>
        <taxon>Aphis</taxon>
    </lineage>
</organism>
<dbReference type="OrthoDB" id="414982at2759"/>
<accession>A0A6G0TEG1</accession>
<sequence>MPYAGLNDLNDISPIGQIYEVDITYPKELHDPHDLPFLPQNSIPAGSKVKKLMATLQSKKNYIVLQFNQSPWLAPYIALLTQRCEKKQQMTLRKTFKLLNNAVFGKTMESMRKRIKMEHSDRNFLGLYNTHTKPVLITLHIWTHIINKDTSCGQFYRDDNKNKELWDIAKGWDANK</sequence>
<dbReference type="InterPro" id="IPR043502">
    <property type="entry name" value="DNA/RNA_pol_sf"/>
</dbReference>
<proteinExistence type="predicted"/>
<name>A0A6G0TEG1_APHGL</name>
<gene>
    <name evidence="1" type="ORF">AGLY_011009</name>
</gene>
<dbReference type="Proteomes" id="UP000475862">
    <property type="component" value="Unassembled WGS sequence"/>
</dbReference>
<evidence type="ECO:0008006" key="3">
    <source>
        <dbReference type="Google" id="ProtNLM"/>
    </source>
</evidence>
<reference evidence="1 2" key="1">
    <citation type="submission" date="2019-08" db="EMBL/GenBank/DDBJ databases">
        <title>The genome of the soybean aphid Biotype 1, its phylome, world population structure and adaptation to the North American continent.</title>
        <authorList>
            <person name="Giordano R."/>
            <person name="Donthu R.K."/>
            <person name="Hernandez A.G."/>
            <person name="Wright C.L."/>
            <person name="Zimin A.V."/>
        </authorList>
    </citation>
    <scope>NUCLEOTIDE SEQUENCE [LARGE SCALE GENOMIC DNA]</scope>
    <source>
        <tissue evidence="1">Whole aphids</tissue>
    </source>
</reference>
<keyword evidence="2" id="KW-1185">Reference proteome</keyword>
<comment type="caution">
    <text evidence="1">The sequence shown here is derived from an EMBL/GenBank/DDBJ whole genome shotgun (WGS) entry which is preliminary data.</text>
</comment>